<dbReference type="PANTHER" id="PTHR43280:SF27">
    <property type="entry name" value="TRANSCRIPTIONAL REGULATOR MTLR"/>
    <property type="match status" value="1"/>
</dbReference>
<evidence type="ECO:0000313" key="6">
    <source>
        <dbReference type="Proteomes" id="UP001209317"/>
    </source>
</evidence>
<dbReference type="PROSITE" id="PS00041">
    <property type="entry name" value="HTH_ARAC_FAMILY_1"/>
    <property type="match status" value="1"/>
</dbReference>
<keyword evidence="2" id="KW-0238">DNA-binding</keyword>
<dbReference type="Gene3D" id="2.60.120.10">
    <property type="entry name" value="Jelly Rolls"/>
    <property type="match status" value="1"/>
</dbReference>
<reference evidence="5" key="1">
    <citation type="submission" date="2022-10" db="EMBL/GenBank/DDBJ databases">
        <authorList>
            <person name="Kim H.S."/>
            <person name="Kim J.-S."/>
            <person name="Suh M.K."/>
            <person name="Eom M.K."/>
            <person name="Lee J.-S."/>
        </authorList>
    </citation>
    <scope>NUCLEOTIDE SEQUENCE</scope>
    <source>
        <strain evidence="5">LIP-5</strain>
    </source>
</reference>
<evidence type="ECO:0000256" key="1">
    <source>
        <dbReference type="ARBA" id="ARBA00023015"/>
    </source>
</evidence>
<dbReference type="Proteomes" id="UP001209317">
    <property type="component" value="Unassembled WGS sequence"/>
</dbReference>
<evidence type="ECO:0000256" key="2">
    <source>
        <dbReference type="ARBA" id="ARBA00023125"/>
    </source>
</evidence>
<keyword evidence="1" id="KW-0805">Transcription regulation</keyword>
<dbReference type="CDD" id="cd06976">
    <property type="entry name" value="cupin_MtlR-like_N"/>
    <property type="match status" value="1"/>
</dbReference>
<keyword evidence="3" id="KW-0804">Transcription</keyword>
<evidence type="ECO:0000256" key="3">
    <source>
        <dbReference type="ARBA" id="ARBA00023163"/>
    </source>
</evidence>
<evidence type="ECO:0000259" key="4">
    <source>
        <dbReference type="PROSITE" id="PS01124"/>
    </source>
</evidence>
<dbReference type="InterPro" id="IPR009057">
    <property type="entry name" value="Homeodomain-like_sf"/>
</dbReference>
<dbReference type="GO" id="GO:0043565">
    <property type="term" value="F:sequence-specific DNA binding"/>
    <property type="evidence" value="ECO:0007669"/>
    <property type="project" value="InterPro"/>
</dbReference>
<dbReference type="Gene3D" id="1.10.10.60">
    <property type="entry name" value="Homeodomain-like"/>
    <property type="match status" value="2"/>
</dbReference>
<dbReference type="SUPFAM" id="SSF51182">
    <property type="entry name" value="RmlC-like cupins"/>
    <property type="match status" value="1"/>
</dbReference>
<dbReference type="InterPro" id="IPR014710">
    <property type="entry name" value="RmlC-like_jellyroll"/>
</dbReference>
<keyword evidence="6" id="KW-1185">Reference proteome</keyword>
<dbReference type="InterPro" id="IPR018062">
    <property type="entry name" value="HTH_AraC-typ_CS"/>
</dbReference>
<gene>
    <name evidence="5" type="ORF">OD355_03895</name>
</gene>
<protein>
    <submittedName>
        <fullName evidence="5">AraC family transcriptional regulator</fullName>
    </submittedName>
</protein>
<accession>A0AAE3LMA9</accession>
<dbReference type="PANTHER" id="PTHR43280">
    <property type="entry name" value="ARAC-FAMILY TRANSCRIPTIONAL REGULATOR"/>
    <property type="match status" value="1"/>
</dbReference>
<sequence>MKIMHEQLEMPTGTPLKIKWCDYDHFKYPWHFHAEYEIVYILKSIGTRFVGNSIESFGPQDLTLLGSYLPHMYRNDDIYYHKNPKLRVHAVTVQFSRHMFEDAINKYPEFLKIKTLLADAKYGINFTDNAENKEIRKRILSLVNMDGLCRLLECLKILSLMSSSNTKRLLSEDFTENNEQIDTEGNRLMNVLAYLNREYVNEVKLSSVAQVACMNETSFCRFFKNKTGKSLMEYLTELRVGCACKLLLKGNLAISQICYESGFNNIANFNRHFKKITGLSPKEYIAKFKKEEENSANILIGQ</sequence>
<dbReference type="InterPro" id="IPR018060">
    <property type="entry name" value="HTH_AraC"/>
</dbReference>
<dbReference type="SMART" id="SM00342">
    <property type="entry name" value="HTH_ARAC"/>
    <property type="match status" value="1"/>
</dbReference>
<dbReference type="Pfam" id="PF12833">
    <property type="entry name" value="HTH_18"/>
    <property type="match status" value="1"/>
</dbReference>
<dbReference type="PROSITE" id="PS01124">
    <property type="entry name" value="HTH_ARAC_FAMILY_2"/>
    <property type="match status" value="1"/>
</dbReference>
<dbReference type="InterPro" id="IPR011051">
    <property type="entry name" value="RmlC_Cupin_sf"/>
</dbReference>
<dbReference type="GO" id="GO:0003700">
    <property type="term" value="F:DNA-binding transcription factor activity"/>
    <property type="evidence" value="ECO:0007669"/>
    <property type="project" value="InterPro"/>
</dbReference>
<dbReference type="AlphaFoldDB" id="A0AAE3LMA9"/>
<dbReference type="RefSeq" id="WP_263037144.1">
    <property type="nucleotide sequence ID" value="NZ_JAOTPL010000004.1"/>
</dbReference>
<organism evidence="5 6">
    <name type="scientific">Haoranjiania flava</name>
    <dbReference type="NCBI Taxonomy" id="1856322"/>
    <lineage>
        <taxon>Bacteria</taxon>
        <taxon>Pseudomonadati</taxon>
        <taxon>Bacteroidota</taxon>
        <taxon>Chitinophagia</taxon>
        <taxon>Chitinophagales</taxon>
        <taxon>Chitinophagaceae</taxon>
        <taxon>Haoranjiania</taxon>
    </lineage>
</organism>
<dbReference type="EMBL" id="JAOTPL010000004">
    <property type="protein sequence ID" value="MCU7693656.1"/>
    <property type="molecule type" value="Genomic_DNA"/>
</dbReference>
<dbReference type="SUPFAM" id="SSF46689">
    <property type="entry name" value="Homeodomain-like"/>
    <property type="match status" value="2"/>
</dbReference>
<evidence type="ECO:0000313" key="5">
    <source>
        <dbReference type="EMBL" id="MCU7693656.1"/>
    </source>
</evidence>
<name>A0AAE3LMA9_9BACT</name>
<comment type="caution">
    <text evidence="5">The sequence shown here is derived from an EMBL/GenBank/DDBJ whole genome shotgun (WGS) entry which is preliminary data.</text>
</comment>
<feature type="domain" description="HTH araC/xylS-type" evidence="4">
    <location>
        <begin position="189"/>
        <end position="287"/>
    </location>
</feature>
<proteinExistence type="predicted"/>